<reference evidence="3 4" key="1">
    <citation type="submission" date="2021-01" db="EMBL/GenBank/DDBJ databases">
        <title>Whole genome shotgun sequence of Planobispora longispora NBRC 13918.</title>
        <authorList>
            <person name="Komaki H."/>
            <person name="Tamura T."/>
        </authorList>
    </citation>
    <scope>NUCLEOTIDE SEQUENCE [LARGE SCALE GENOMIC DNA]</scope>
    <source>
        <strain evidence="3 4">NBRC 13918</strain>
    </source>
</reference>
<sequence length="167" mass="17708">MNPVLLLIDVQRNMLQPPEPVPGAEEISAAIDTLLKRARATGMPVVFVRNNGGADDPDAPGTPGWELVHELLPGEHVVDKHAPNAFAGTSLAWLLPPAAPVVVAGMQSEWCVRETSLAALERGHTVTLVRGAHATYDGDEPAADISRKVEEELTAAGVRVATPSELF</sequence>
<dbReference type="Proteomes" id="UP000616724">
    <property type="component" value="Unassembled WGS sequence"/>
</dbReference>
<evidence type="ECO:0000259" key="2">
    <source>
        <dbReference type="Pfam" id="PF00857"/>
    </source>
</evidence>
<keyword evidence="1" id="KW-0378">Hydrolase</keyword>
<dbReference type="InterPro" id="IPR036380">
    <property type="entry name" value="Isochorismatase-like_sf"/>
</dbReference>
<dbReference type="AlphaFoldDB" id="A0A8J3RPV8"/>
<dbReference type="Pfam" id="PF00857">
    <property type="entry name" value="Isochorismatase"/>
    <property type="match status" value="1"/>
</dbReference>
<keyword evidence="4" id="KW-1185">Reference proteome</keyword>
<dbReference type="PANTHER" id="PTHR43540">
    <property type="entry name" value="PEROXYUREIDOACRYLATE/UREIDOACRYLATE AMIDOHYDROLASE-RELATED"/>
    <property type="match status" value="1"/>
</dbReference>
<accession>A0A8J3RPV8</accession>
<dbReference type="InterPro" id="IPR000868">
    <property type="entry name" value="Isochorismatase-like_dom"/>
</dbReference>
<organism evidence="3 4">
    <name type="scientific">Planobispora longispora</name>
    <dbReference type="NCBI Taxonomy" id="28887"/>
    <lineage>
        <taxon>Bacteria</taxon>
        <taxon>Bacillati</taxon>
        <taxon>Actinomycetota</taxon>
        <taxon>Actinomycetes</taxon>
        <taxon>Streptosporangiales</taxon>
        <taxon>Streptosporangiaceae</taxon>
        <taxon>Planobispora</taxon>
    </lineage>
</organism>
<comment type="caution">
    <text evidence="3">The sequence shown here is derived from an EMBL/GenBank/DDBJ whole genome shotgun (WGS) entry which is preliminary data.</text>
</comment>
<feature type="domain" description="Isochorismatase-like" evidence="2">
    <location>
        <begin position="4"/>
        <end position="147"/>
    </location>
</feature>
<gene>
    <name evidence="3" type="ORF">Plo01_54180</name>
</gene>
<dbReference type="Gene3D" id="3.40.50.850">
    <property type="entry name" value="Isochorismatase-like"/>
    <property type="match status" value="1"/>
</dbReference>
<dbReference type="SUPFAM" id="SSF52499">
    <property type="entry name" value="Isochorismatase-like hydrolases"/>
    <property type="match status" value="1"/>
</dbReference>
<dbReference type="InterPro" id="IPR050272">
    <property type="entry name" value="Isochorismatase-like_hydrls"/>
</dbReference>
<evidence type="ECO:0000256" key="1">
    <source>
        <dbReference type="ARBA" id="ARBA00022801"/>
    </source>
</evidence>
<dbReference type="GO" id="GO:0016787">
    <property type="term" value="F:hydrolase activity"/>
    <property type="evidence" value="ECO:0007669"/>
    <property type="project" value="UniProtKB-KW"/>
</dbReference>
<evidence type="ECO:0000313" key="4">
    <source>
        <dbReference type="Proteomes" id="UP000616724"/>
    </source>
</evidence>
<proteinExistence type="predicted"/>
<evidence type="ECO:0000313" key="3">
    <source>
        <dbReference type="EMBL" id="GIH78989.1"/>
    </source>
</evidence>
<name>A0A8J3RPV8_9ACTN</name>
<protein>
    <recommendedName>
        <fullName evidence="2">Isochorismatase-like domain-containing protein</fullName>
    </recommendedName>
</protein>
<dbReference type="EMBL" id="BOOH01000045">
    <property type="protein sequence ID" value="GIH78989.1"/>
    <property type="molecule type" value="Genomic_DNA"/>
</dbReference>
<dbReference type="RefSeq" id="WP_203893471.1">
    <property type="nucleotide sequence ID" value="NZ_BOOH01000045.1"/>
</dbReference>